<protein>
    <submittedName>
        <fullName evidence="1">Uncharacterized protein</fullName>
    </submittedName>
</protein>
<evidence type="ECO:0000313" key="1">
    <source>
        <dbReference type="EMBL" id="MBS6535642.1"/>
    </source>
</evidence>
<dbReference type="RefSeq" id="WP_278638314.1">
    <property type="nucleotide sequence ID" value="NZ_JAGZZP010000016.1"/>
</dbReference>
<proteinExistence type="predicted"/>
<comment type="caution">
    <text evidence="1">The sequence shown here is derived from an EMBL/GenBank/DDBJ whole genome shotgun (WGS) entry which is preliminary data.</text>
</comment>
<evidence type="ECO:0000313" key="2">
    <source>
        <dbReference type="Proteomes" id="UP000748991"/>
    </source>
</evidence>
<dbReference type="EMBL" id="JAGZZP010000016">
    <property type="protein sequence ID" value="MBS6535642.1"/>
    <property type="molecule type" value="Genomic_DNA"/>
</dbReference>
<reference evidence="1" key="1">
    <citation type="submission" date="2021-02" db="EMBL/GenBank/DDBJ databases">
        <title>Infant gut strain persistence is associated with maternal origin, phylogeny, and functional potential including surface adhesion and iron acquisition.</title>
        <authorList>
            <person name="Lou Y.C."/>
        </authorList>
    </citation>
    <scope>NUCLEOTIDE SEQUENCE</scope>
    <source>
        <strain evidence="1">L3_060_052G1_dasL3_060_052G1_concoct_1</strain>
    </source>
</reference>
<dbReference type="AlphaFoldDB" id="A0A943SRP9"/>
<gene>
    <name evidence="1" type="ORF">KH327_07405</name>
</gene>
<organism evidence="1 2">
    <name type="scientific">Peptoniphilus harei</name>
    <dbReference type="NCBI Taxonomy" id="54005"/>
    <lineage>
        <taxon>Bacteria</taxon>
        <taxon>Bacillati</taxon>
        <taxon>Bacillota</taxon>
        <taxon>Tissierellia</taxon>
        <taxon>Tissierellales</taxon>
        <taxon>Peptoniphilaceae</taxon>
        <taxon>Peptoniphilus</taxon>
    </lineage>
</organism>
<accession>A0A943SRP9</accession>
<name>A0A943SRP9_9FIRM</name>
<dbReference type="Proteomes" id="UP000748991">
    <property type="component" value="Unassembled WGS sequence"/>
</dbReference>
<sequence>MNYDKFLYCGLNIFNTKGTEIGTQFIVGVDNDKNIFNIFCEENPGAYKFYDLPFTYIGFVDREIDGSVVRLVKHRKPTIEKKLRAYNEALGLLKEV</sequence>